<evidence type="ECO:0000313" key="2">
    <source>
        <dbReference type="Proteomes" id="UP000195043"/>
    </source>
</evidence>
<dbReference type="OrthoDB" id="2185845at2"/>
<evidence type="ECO:0000313" key="1">
    <source>
        <dbReference type="EMBL" id="OTN75739.1"/>
    </source>
</evidence>
<reference evidence="1 2" key="1">
    <citation type="submission" date="2017-05" db="EMBL/GenBank/DDBJ databases">
        <title>The Genome Sequence of Enterococcus sp. 8G7_MSG3316.</title>
        <authorList>
            <consortium name="The Broad Institute Genomics Platform"/>
            <consortium name="The Broad Institute Genomic Center for Infectious Diseases"/>
            <person name="Earl A."/>
            <person name="Manson A."/>
            <person name="Schwartman J."/>
            <person name="Gilmore M."/>
            <person name="Abouelleil A."/>
            <person name="Cao P."/>
            <person name="Chapman S."/>
            <person name="Cusick C."/>
            <person name="Shea T."/>
            <person name="Young S."/>
            <person name="Neafsey D."/>
            <person name="Nusbaum C."/>
            <person name="Birren B."/>
        </authorList>
    </citation>
    <scope>NUCLEOTIDE SEQUENCE [LARGE SCALE GENOMIC DNA]</scope>
    <source>
        <strain evidence="1 2">8G7_MSG3316</strain>
    </source>
</reference>
<name>A0A242A494_9ENTE</name>
<dbReference type="AlphaFoldDB" id="A0A242A494"/>
<accession>A0A242A494</accession>
<dbReference type="RefSeq" id="WP_086273764.1">
    <property type="nucleotide sequence ID" value="NZ_NGKU01000001.1"/>
</dbReference>
<keyword evidence="2" id="KW-1185">Reference proteome</keyword>
<sequence length="91" mass="10098">MDLTIRGEASCTHCNQNFEGKMMIHLQEDLDGQLQTVPPLEGNELQEDEIAIHYAYGPVTEAIEGTFTCPNCQTENAVRIEIPAEVLDPPL</sequence>
<proteinExistence type="predicted"/>
<organism evidence="1 2">
    <name type="scientific">Candidatus Enterococcus testudinis</name>
    <dbReference type="NCBI Taxonomy" id="1834191"/>
    <lineage>
        <taxon>Bacteria</taxon>
        <taxon>Bacillati</taxon>
        <taxon>Bacillota</taxon>
        <taxon>Bacilli</taxon>
        <taxon>Lactobacillales</taxon>
        <taxon>Enterococcaceae</taxon>
        <taxon>Enterococcus</taxon>
    </lineage>
</organism>
<protein>
    <submittedName>
        <fullName evidence="1">Uncharacterized protein</fullName>
    </submittedName>
</protein>
<dbReference type="EMBL" id="NGKU01000001">
    <property type="protein sequence ID" value="OTN75739.1"/>
    <property type="molecule type" value="Genomic_DNA"/>
</dbReference>
<comment type="caution">
    <text evidence="1">The sequence shown here is derived from an EMBL/GenBank/DDBJ whole genome shotgun (WGS) entry which is preliminary data.</text>
</comment>
<dbReference type="Proteomes" id="UP000195043">
    <property type="component" value="Unassembled WGS sequence"/>
</dbReference>
<gene>
    <name evidence="1" type="ORF">A5886_000815</name>
</gene>